<accession>A0A316ZDZ2</accession>
<dbReference type="GeneID" id="37267080"/>
<proteinExistence type="predicted"/>
<sequence>MRKGQSKSGRLRLMRGFPSCPWAAEACRGGHSVRVSACQAATSRRSLASAASAVRAGSERRILQGASAEAAQPRQSWMLMDGPSDPLAGASDTQRRRPSNVAAAAFTPREVAREGLVCPESHTRGRDAASRRKGGRMLAVLRGALRPAERHAPVQWAGAFSRVGVSASAALRFIHAADATRVLDWPLRAGARPSMRCVPCRCSVRERGAGCGRQGERRQHARGARSGCSSGSAGCRGPQPAAAARARLGACGVLSAGSPRASGGTAPGLDSRLTQPQRGTSAAPASSQAGCRRPRRSARARTERAGTARLRLLHAARRGSCGATCSDAAPAPHPE</sequence>
<keyword evidence="3" id="KW-1185">Reference proteome</keyword>
<evidence type="ECO:0000256" key="1">
    <source>
        <dbReference type="SAM" id="MobiDB-lite"/>
    </source>
</evidence>
<name>A0A316ZDZ2_9BASI</name>
<feature type="region of interest" description="Disordered" evidence="1">
    <location>
        <begin position="257"/>
        <end position="307"/>
    </location>
</feature>
<feature type="compositionally biased region" description="Basic and acidic residues" evidence="1">
    <location>
        <begin position="208"/>
        <end position="218"/>
    </location>
</feature>
<dbReference type="EMBL" id="KZ819287">
    <property type="protein sequence ID" value="PWN99749.1"/>
    <property type="molecule type" value="Genomic_DNA"/>
</dbReference>
<feature type="compositionally biased region" description="Polar residues" evidence="1">
    <location>
        <begin position="272"/>
        <end position="288"/>
    </location>
</feature>
<gene>
    <name evidence="2" type="ORF">FA09DRAFT_217588</name>
</gene>
<feature type="compositionally biased region" description="Low complexity" evidence="1">
    <location>
        <begin position="224"/>
        <end position="236"/>
    </location>
</feature>
<dbReference type="AlphaFoldDB" id="A0A316ZDZ2"/>
<organism evidence="2 3">
    <name type="scientific">Tilletiopsis washingtonensis</name>
    <dbReference type="NCBI Taxonomy" id="58919"/>
    <lineage>
        <taxon>Eukaryota</taxon>
        <taxon>Fungi</taxon>
        <taxon>Dikarya</taxon>
        <taxon>Basidiomycota</taxon>
        <taxon>Ustilaginomycotina</taxon>
        <taxon>Exobasidiomycetes</taxon>
        <taxon>Entylomatales</taxon>
        <taxon>Entylomatales incertae sedis</taxon>
        <taxon>Tilletiopsis</taxon>
    </lineage>
</organism>
<feature type="region of interest" description="Disordered" evidence="1">
    <location>
        <begin position="208"/>
        <end position="236"/>
    </location>
</feature>
<evidence type="ECO:0000313" key="2">
    <source>
        <dbReference type="EMBL" id="PWN99749.1"/>
    </source>
</evidence>
<feature type="region of interest" description="Disordered" evidence="1">
    <location>
        <begin position="64"/>
        <end position="98"/>
    </location>
</feature>
<evidence type="ECO:0000313" key="3">
    <source>
        <dbReference type="Proteomes" id="UP000245946"/>
    </source>
</evidence>
<reference evidence="2 3" key="1">
    <citation type="journal article" date="2018" name="Mol. Biol. Evol.">
        <title>Broad Genomic Sampling Reveals a Smut Pathogenic Ancestry of the Fungal Clade Ustilaginomycotina.</title>
        <authorList>
            <person name="Kijpornyongpan T."/>
            <person name="Mondo S.J."/>
            <person name="Barry K."/>
            <person name="Sandor L."/>
            <person name="Lee J."/>
            <person name="Lipzen A."/>
            <person name="Pangilinan J."/>
            <person name="LaButti K."/>
            <person name="Hainaut M."/>
            <person name="Henrissat B."/>
            <person name="Grigoriev I.V."/>
            <person name="Spatafora J.W."/>
            <person name="Aime M.C."/>
        </authorList>
    </citation>
    <scope>NUCLEOTIDE SEQUENCE [LARGE SCALE GENOMIC DNA]</scope>
    <source>
        <strain evidence="2 3">MCA 4186</strain>
    </source>
</reference>
<protein>
    <submittedName>
        <fullName evidence="2">Uncharacterized protein</fullName>
    </submittedName>
</protein>
<dbReference type="RefSeq" id="XP_025600028.1">
    <property type="nucleotide sequence ID" value="XM_025739534.1"/>
</dbReference>
<dbReference type="Proteomes" id="UP000245946">
    <property type="component" value="Unassembled WGS sequence"/>
</dbReference>